<protein>
    <recommendedName>
        <fullName evidence="3">Bacteriophage lambda head decoration protein D</fullName>
    </recommendedName>
</protein>
<dbReference type="OrthoDB" id="1682205at2"/>
<reference evidence="1 2" key="1">
    <citation type="submission" date="2019-02" db="EMBL/GenBank/DDBJ databases">
        <title>Deep-cultivation of Planctomycetes and their phenomic and genomic characterization uncovers novel biology.</title>
        <authorList>
            <person name="Wiegand S."/>
            <person name="Jogler M."/>
            <person name="Boedeker C."/>
            <person name="Pinto D."/>
            <person name="Vollmers J."/>
            <person name="Rivas-Marin E."/>
            <person name="Kohn T."/>
            <person name="Peeters S.H."/>
            <person name="Heuer A."/>
            <person name="Rast P."/>
            <person name="Oberbeckmann S."/>
            <person name="Bunk B."/>
            <person name="Jeske O."/>
            <person name="Meyerdierks A."/>
            <person name="Storesund J.E."/>
            <person name="Kallscheuer N."/>
            <person name="Luecker S."/>
            <person name="Lage O.M."/>
            <person name="Pohl T."/>
            <person name="Merkel B.J."/>
            <person name="Hornburger P."/>
            <person name="Mueller R.-W."/>
            <person name="Bruemmer F."/>
            <person name="Labrenz M."/>
            <person name="Spormann A.M."/>
            <person name="Op den Camp H."/>
            <person name="Overmann J."/>
            <person name="Amann R."/>
            <person name="Jetten M.S.M."/>
            <person name="Mascher T."/>
            <person name="Medema M.H."/>
            <person name="Devos D.P."/>
            <person name="Kaster A.-K."/>
            <person name="Ovreas L."/>
            <person name="Rohde M."/>
            <person name="Galperin M.Y."/>
            <person name="Jogler C."/>
        </authorList>
    </citation>
    <scope>NUCLEOTIDE SEQUENCE [LARGE SCALE GENOMIC DNA]</scope>
    <source>
        <strain evidence="1 2">Q31a</strain>
    </source>
</reference>
<dbReference type="Pfam" id="PF09956">
    <property type="entry name" value="Phage_cement_2"/>
    <property type="match status" value="1"/>
</dbReference>
<accession>A0A518G4C5</accession>
<dbReference type="RefSeq" id="WP_145076380.1">
    <property type="nucleotide sequence ID" value="NZ_CP036298.1"/>
</dbReference>
<dbReference type="InterPro" id="IPR011231">
    <property type="entry name" value="Phage_VT1-Sakai_H0018"/>
</dbReference>
<gene>
    <name evidence="1" type="ORF">Q31a_17330</name>
</gene>
<dbReference type="AlphaFoldDB" id="A0A518G4C5"/>
<organism evidence="1 2">
    <name type="scientific">Aureliella helgolandensis</name>
    <dbReference type="NCBI Taxonomy" id="2527968"/>
    <lineage>
        <taxon>Bacteria</taxon>
        <taxon>Pseudomonadati</taxon>
        <taxon>Planctomycetota</taxon>
        <taxon>Planctomycetia</taxon>
        <taxon>Pirellulales</taxon>
        <taxon>Pirellulaceae</taxon>
        <taxon>Aureliella</taxon>
    </lineage>
</organism>
<name>A0A518G4C5_9BACT</name>
<proteinExistence type="predicted"/>
<dbReference type="EMBL" id="CP036298">
    <property type="protein sequence ID" value="QDV23435.1"/>
    <property type="molecule type" value="Genomic_DNA"/>
</dbReference>
<dbReference type="KEGG" id="ahel:Q31a_17330"/>
<keyword evidence="2" id="KW-1185">Reference proteome</keyword>
<evidence type="ECO:0008006" key="3">
    <source>
        <dbReference type="Google" id="ProtNLM"/>
    </source>
</evidence>
<sequence length="123" mass="12867">MSEIKYLNSGEYFKGVTPSGGLVSGNIVFDAMNRAGVITAQSGFVEGQTYTAQAVGRVEAPAKASDEWIAGALVYWDASNKEATDTVGSNKIMGRADVAKVADETTNVVLLNSPGPSFVDTNT</sequence>
<evidence type="ECO:0000313" key="2">
    <source>
        <dbReference type="Proteomes" id="UP000318017"/>
    </source>
</evidence>
<evidence type="ECO:0000313" key="1">
    <source>
        <dbReference type="EMBL" id="QDV23435.1"/>
    </source>
</evidence>
<dbReference type="Proteomes" id="UP000318017">
    <property type="component" value="Chromosome"/>
</dbReference>